<evidence type="ECO:0000313" key="6">
    <source>
        <dbReference type="EMBL" id="MBB5978560.1"/>
    </source>
</evidence>
<feature type="chain" id="PRO_5032647519" evidence="4">
    <location>
        <begin position="25"/>
        <end position="490"/>
    </location>
</feature>
<comment type="caution">
    <text evidence="6">The sequence shown here is derived from an EMBL/GenBank/DDBJ whole genome shotgun (WGS) entry which is preliminary data.</text>
</comment>
<dbReference type="PANTHER" id="PTHR43248">
    <property type="entry name" value="2-SUCCINYL-6-HYDROXY-2,4-CYCLOHEXADIENE-1-CARBOXYLATE SYNTHASE"/>
    <property type="match status" value="1"/>
</dbReference>
<accession>A0A841DPF0</accession>
<dbReference type="EMBL" id="JACHNF010000001">
    <property type="protein sequence ID" value="MBB5978560.1"/>
    <property type="molecule type" value="Genomic_DNA"/>
</dbReference>
<dbReference type="AlphaFoldDB" id="A0A841DPF0"/>
<dbReference type="Gene3D" id="3.40.50.1820">
    <property type="entry name" value="alpha/beta hydrolase"/>
    <property type="match status" value="1"/>
</dbReference>
<dbReference type="InterPro" id="IPR029058">
    <property type="entry name" value="AB_hydrolase_fold"/>
</dbReference>
<dbReference type="GO" id="GO:0016787">
    <property type="term" value="F:hydrolase activity"/>
    <property type="evidence" value="ECO:0007669"/>
    <property type="project" value="UniProtKB-KW"/>
</dbReference>
<protein>
    <submittedName>
        <fullName evidence="6">Pimeloyl-ACP methyl ester carboxylesterase</fullName>
    </submittedName>
</protein>
<feature type="domain" description="Peptidase S33 tripeptidyl aminopeptidase-like C-terminal" evidence="5">
    <location>
        <begin position="402"/>
        <end position="490"/>
    </location>
</feature>
<dbReference type="InterPro" id="IPR051601">
    <property type="entry name" value="Serine_prot/Carboxylest_S33"/>
</dbReference>
<evidence type="ECO:0000256" key="1">
    <source>
        <dbReference type="ARBA" id="ARBA00010088"/>
    </source>
</evidence>
<keyword evidence="7" id="KW-1185">Reference proteome</keyword>
<gene>
    <name evidence="6" type="ORF">HDA44_001901</name>
</gene>
<organism evidence="6 7">
    <name type="scientific">Kribbella solani</name>
    <dbReference type="NCBI Taxonomy" id="236067"/>
    <lineage>
        <taxon>Bacteria</taxon>
        <taxon>Bacillati</taxon>
        <taxon>Actinomycetota</taxon>
        <taxon>Actinomycetes</taxon>
        <taxon>Propionibacteriales</taxon>
        <taxon>Kribbellaceae</taxon>
        <taxon>Kribbella</taxon>
    </lineage>
</organism>
<dbReference type="PANTHER" id="PTHR43248:SF29">
    <property type="entry name" value="TRIPEPTIDYL AMINOPEPTIDASE"/>
    <property type="match status" value="1"/>
</dbReference>
<proteinExistence type="inferred from homology"/>
<evidence type="ECO:0000256" key="4">
    <source>
        <dbReference type="SAM" id="SignalP"/>
    </source>
</evidence>
<dbReference type="SUPFAM" id="SSF53474">
    <property type="entry name" value="alpha/beta-Hydrolases"/>
    <property type="match status" value="1"/>
</dbReference>
<keyword evidence="3" id="KW-0378">Hydrolase</keyword>
<evidence type="ECO:0000256" key="2">
    <source>
        <dbReference type="ARBA" id="ARBA00022729"/>
    </source>
</evidence>
<evidence type="ECO:0000256" key="3">
    <source>
        <dbReference type="ARBA" id="ARBA00022801"/>
    </source>
</evidence>
<evidence type="ECO:0000313" key="7">
    <source>
        <dbReference type="Proteomes" id="UP000558997"/>
    </source>
</evidence>
<sequence length="490" mass="52890">MRIIGTAVVAGLSLLLPGTAPAQADQLAWHKCSTGPEDEVGTSLDTAGAQCAELQVPLNYSAPNGRKITLAIARRSATDTAHKQGTLVVNVGGPEASRQGVTWFLDKNPSLAAKYDVVGIDPRFFGRSTPLECGYPTNLYLQSVQYGSPTRVDFRKSTAVARDLAARCAPYKDLLPYASTRNIARDLDAVREQLGVPRLSYFGVSYGTYLGAVYLQMFPDHADRFVLDSAHAPDNYGPNWTRETAPADAAALADWAGWAAQRNAQYRLGTTRAAVLAAVDRIAAATRRGPVQVGTHQVTAAMLPGLLLTVDDTDASYAEFSAQVRVLRDAAAGLVVTPTPSQEQRFQLYDLTDVIPEFSFSANTANQCADRATSRDPETYYRDIQAHRTTEPLYGPLARDINPCAFWPTSPVEQPTTIANSRPALILSASGDPALPYPGQLAMHHALRGSRLITLQNSYRHGVYGASPCADTPTNNYLSNGHLPPRDLTC</sequence>
<feature type="signal peptide" evidence="4">
    <location>
        <begin position="1"/>
        <end position="24"/>
    </location>
</feature>
<dbReference type="Pfam" id="PF08386">
    <property type="entry name" value="Abhydrolase_4"/>
    <property type="match status" value="1"/>
</dbReference>
<dbReference type="Proteomes" id="UP000558997">
    <property type="component" value="Unassembled WGS sequence"/>
</dbReference>
<evidence type="ECO:0000259" key="5">
    <source>
        <dbReference type="Pfam" id="PF08386"/>
    </source>
</evidence>
<keyword evidence="2 4" id="KW-0732">Signal</keyword>
<dbReference type="InterPro" id="IPR013595">
    <property type="entry name" value="Pept_S33_TAP-like_C"/>
</dbReference>
<reference evidence="6 7" key="1">
    <citation type="submission" date="2020-08" db="EMBL/GenBank/DDBJ databases">
        <title>Sequencing the genomes of 1000 actinobacteria strains.</title>
        <authorList>
            <person name="Klenk H.-P."/>
        </authorList>
    </citation>
    <scope>NUCLEOTIDE SEQUENCE [LARGE SCALE GENOMIC DNA]</scope>
    <source>
        <strain evidence="6 7">DSM 17294</strain>
    </source>
</reference>
<dbReference type="RefSeq" id="WP_202887284.1">
    <property type="nucleotide sequence ID" value="NZ_BAAAVN010000038.1"/>
</dbReference>
<name>A0A841DPF0_9ACTN</name>
<comment type="similarity">
    <text evidence="1">Belongs to the peptidase S33 family.</text>
</comment>